<name>A0A078AUQ9_STYLE</name>
<accession>A0A078AUQ9</accession>
<keyword evidence="3" id="KW-0808">Transferase</keyword>
<dbReference type="OrthoDB" id="1043025at2759"/>
<feature type="region of interest" description="Disordered" evidence="9">
    <location>
        <begin position="47"/>
        <end position="73"/>
    </location>
</feature>
<dbReference type="Pfam" id="PF00069">
    <property type="entry name" value="Pkinase"/>
    <property type="match status" value="1"/>
</dbReference>
<evidence type="ECO:0000256" key="5">
    <source>
        <dbReference type="ARBA" id="ARBA00022777"/>
    </source>
</evidence>
<keyword evidence="4" id="KW-0547">Nucleotide-binding</keyword>
<evidence type="ECO:0000259" key="10">
    <source>
        <dbReference type="PROSITE" id="PS50011"/>
    </source>
</evidence>
<dbReference type="InterPro" id="IPR000719">
    <property type="entry name" value="Prot_kinase_dom"/>
</dbReference>
<dbReference type="PROSITE" id="PS50011">
    <property type="entry name" value="PROTEIN_KINASE_DOM"/>
    <property type="match status" value="1"/>
</dbReference>
<dbReference type="EC" id="2.7.11.1" evidence="1"/>
<dbReference type="SUPFAM" id="SSF56112">
    <property type="entry name" value="Protein kinase-like (PK-like)"/>
    <property type="match status" value="1"/>
</dbReference>
<evidence type="ECO:0000313" key="12">
    <source>
        <dbReference type="Proteomes" id="UP000039865"/>
    </source>
</evidence>
<dbReference type="Gene3D" id="1.10.510.10">
    <property type="entry name" value="Transferase(Phosphotransferase) domain 1"/>
    <property type="match status" value="1"/>
</dbReference>
<evidence type="ECO:0000256" key="4">
    <source>
        <dbReference type="ARBA" id="ARBA00022741"/>
    </source>
</evidence>
<evidence type="ECO:0000256" key="6">
    <source>
        <dbReference type="ARBA" id="ARBA00022840"/>
    </source>
</evidence>
<dbReference type="PANTHER" id="PTHR43895">
    <property type="entry name" value="CALCIUM/CALMODULIN-DEPENDENT PROTEIN KINASE KINASE-RELATED"/>
    <property type="match status" value="1"/>
</dbReference>
<sequence>MVQFLNKYTPLRVLAEGSYGKVILAKRIHEKEGELVAIKIFNFKDDEKNHQSRSRRTGNQRSNISGTELSKMTPDSLKRHGMIRHFQNEVVFLAGISHPYIVKVIETASLVHMANPFNCLQGQQQTQQSQSQQFIEERKNVRQIKEEPNQTGLYSYLVMEYAERGNLFDYICQSPLSENATCFYFRQLLEAMVHLKRSKICHRDLKPENLLIDNNYDLKLADFGFATHAQGINGNFMHFTCKGTLGYMAPEILNLQICENIGYNAEQTDVFAMGVILFSLIMGRPPFWKADPMEDKHFKILNLQQYQYFWNVWETQYSSQLGIVIREELKNLFNSLVSSVPCYRLTLNEICNHPWVRGYKVDEELAKKEMHHLWVQMKLREQQQGNLSSKAKDSQQQYQQDQIRQSFVEQEQIDQNSQMTIDNQNQQPQSIVYDPLNPNGYVQSDPKNILIELEQYALKNNMKCKYKKNSHKIDFLLPLSDGVNLVEFEVVFEKGKKKKDQGLYKLRFKFGDENVEKLTANDVEFLTSGFLQLIQGFAAMAGNNLYSLEDEIL</sequence>
<dbReference type="EMBL" id="CCKQ01012989">
    <property type="protein sequence ID" value="CDW84618.1"/>
    <property type="molecule type" value="Genomic_DNA"/>
</dbReference>
<dbReference type="PROSITE" id="PS00108">
    <property type="entry name" value="PROTEIN_KINASE_ST"/>
    <property type="match status" value="1"/>
</dbReference>
<evidence type="ECO:0000313" key="11">
    <source>
        <dbReference type="EMBL" id="CDW84618.1"/>
    </source>
</evidence>
<evidence type="ECO:0000256" key="9">
    <source>
        <dbReference type="SAM" id="MobiDB-lite"/>
    </source>
</evidence>
<evidence type="ECO:0000256" key="7">
    <source>
        <dbReference type="ARBA" id="ARBA00047899"/>
    </source>
</evidence>
<dbReference type="GO" id="GO:0007165">
    <property type="term" value="P:signal transduction"/>
    <property type="evidence" value="ECO:0007669"/>
    <property type="project" value="TreeGrafter"/>
</dbReference>
<dbReference type="SMART" id="SM00220">
    <property type="entry name" value="S_TKc"/>
    <property type="match status" value="1"/>
</dbReference>
<evidence type="ECO:0000256" key="3">
    <source>
        <dbReference type="ARBA" id="ARBA00022679"/>
    </source>
</evidence>
<evidence type="ECO:0000256" key="2">
    <source>
        <dbReference type="ARBA" id="ARBA00022527"/>
    </source>
</evidence>
<keyword evidence="12" id="KW-1185">Reference proteome</keyword>
<evidence type="ECO:0000256" key="8">
    <source>
        <dbReference type="ARBA" id="ARBA00048679"/>
    </source>
</evidence>
<keyword evidence="5 11" id="KW-0418">Kinase</keyword>
<keyword evidence="6" id="KW-0067">ATP-binding</keyword>
<dbReference type="GO" id="GO:0004674">
    <property type="term" value="F:protein serine/threonine kinase activity"/>
    <property type="evidence" value="ECO:0007669"/>
    <property type="project" value="UniProtKB-KW"/>
</dbReference>
<gene>
    <name evidence="11" type="primary">Contig5084.g5435</name>
    <name evidence="11" type="ORF">STYLEM_13683</name>
</gene>
<dbReference type="InterPro" id="IPR008271">
    <property type="entry name" value="Ser/Thr_kinase_AS"/>
</dbReference>
<dbReference type="InParanoid" id="A0A078AUQ9"/>
<feature type="compositionally biased region" description="Polar residues" evidence="9">
    <location>
        <begin position="59"/>
        <end position="70"/>
    </location>
</feature>
<dbReference type="AlphaFoldDB" id="A0A078AUQ9"/>
<dbReference type="Gene3D" id="3.30.200.20">
    <property type="entry name" value="Phosphorylase Kinase, domain 1"/>
    <property type="match status" value="1"/>
</dbReference>
<protein>
    <recommendedName>
        <fullName evidence="1">non-specific serine/threonine protein kinase</fullName>
        <ecNumber evidence="1">2.7.11.1</ecNumber>
    </recommendedName>
</protein>
<dbReference type="InterPro" id="IPR011009">
    <property type="entry name" value="Kinase-like_dom_sf"/>
</dbReference>
<evidence type="ECO:0000256" key="1">
    <source>
        <dbReference type="ARBA" id="ARBA00012513"/>
    </source>
</evidence>
<feature type="domain" description="Protein kinase" evidence="10">
    <location>
        <begin position="8"/>
        <end position="356"/>
    </location>
</feature>
<organism evidence="11 12">
    <name type="scientific">Stylonychia lemnae</name>
    <name type="common">Ciliate</name>
    <dbReference type="NCBI Taxonomy" id="5949"/>
    <lineage>
        <taxon>Eukaryota</taxon>
        <taxon>Sar</taxon>
        <taxon>Alveolata</taxon>
        <taxon>Ciliophora</taxon>
        <taxon>Intramacronucleata</taxon>
        <taxon>Spirotrichea</taxon>
        <taxon>Stichotrichia</taxon>
        <taxon>Sporadotrichida</taxon>
        <taxon>Oxytrichidae</taxon>
        <taxon>Stylonychinae</taxon>
        <taxon>Stylonychia</taxon>
    </lineage>
</organism>
<dbReference type="PANTHER" id="PTHR43895:SF32">
    <property type="entry name" value="SERINE_THREONINE-PROTEIN KINASE CHK1"/>
    <property type="match status" value="1"/>
</dbReference>
<comment type="catalytic activity">
    <reaction evidence="7">
        <text>L-threonyl-[protein] + ATP = O-phospho-L-threonyl-[protein] + ADP + H(+)</text>
        <dbReference type="Rhea" id="RHEA:46608"/>
        <dbReference type="Rhea" id="RHEA-COMP:11060"/>
        <dbReference type="Rhea" id="RHEA-COMP:11605"/>
        <dbReference type="ChEBI" id="CHEBI:15378"/>
        <dbReference type="ChEBI" id="CHEBI:30013"/>
        <dbReference type="ChEBI" id="CHEBI:30616"/>
        <dbReference type="ChEBI" id="CHEBI:61977"/>
        <dbReference type="ChEBI" id="CHEBI:456216"/>
        <dbReference type="EC" id="2.7.11.1"/>
    </reaction>
</comment>
<proteinExistence type="predicted"/>
<dbReference type="Proteomes" id="UP000039865">
    <property type="component" value="Unassembled WGS sequence"/>
</dbReference>
<dbReference type="GO" id="GO:0005524">
    <property type="term" value="F:ATP binding"/>
    <property type="evidence" value="ECO:0007669"/>
    <property type="project" value="UniProtKB-KW"/>
</dbReference>
<keyword evidence="2" id="KW-0723">Serine/threonine-protein kinase</keyword>
<comment type="catalytic activity">
    <reaction evidence="8">
        <text>L-seryl-[protein] + ATP = O-phospho-L-seryl-[protein] + ADP + H(+)</text>
        <dbReference type="Rhea" id="RHEA:17989"/>
        <dbReference type="Rhea" id="RHEA-COMP:9863"/>
        <dbReference type="Rhea" id="RHEA-COMP:11604"/>
        <dbReference type="ChEBI" id="CHEBI:15378"/>
        <dbReference type="ChEBI" id="CHEBI:29999"/>
        <dbReference type="ChEBI" id="CHEBI:30616"/>
        <dbReference type="ChEBI" id="CHEBI:83421"/>
        <dbReference type="ChEBI" id="CHEBI:456216"/>
        <dbReference type="EC" id="2.7.11.1"/>
    </reaction>
</comment>
<reference evidence="11 12" key="1">
    <citation type="submission" date="2014-06" db="EMBL/GenBank/DDBJ databases">
        <authorList>
            <person name="Swart Estienne"/>
        </authorList>
    </citation>
    <scope>NUCLEOTIDE SEQUENCE [LARGE SCALE GENOMIC DNA]</scope>
    <source>
        <strain evidence="11 12">130c</strain>
    </source>
</reference>